<evidence type="ECO:0000313" key="2">
    <source>
        <dbReference type="Proteomes" id="UP000692954"/>
    </source>
</evidence>
<keyword evidence="2" id="KW-1185">Reference proteome</keyword>
<accession>A0A8S1N7G7</accession>
<sequence>MNILFYYQCQKIFRKEFPRKILDIISFEILKRKKFNQKLSMLICIINSHINQVHFQIDRVQLFKECKVTQDLEVKEKQNINMNFIKHLQMNKMKILKKIQEFLAPEEQLILILILLSQDQCNQLPKIINQNILILKKMNQQLRSFKWKKNLLRFLNNILKIININ</sequence>
<protein>
    <submittedName>
        <fullName evidence="1">Uncharacterized protein</fullName>
    </submittedName>
</protein>
<name>A0A8S1N7G7_9CILI</name>
<dbReference type="AlphaFoldDB" id="A0A8S1N7G7"/>
<gene>
    <name evidence="1" type="ORF">PSON_ATCC_30995.1.T0490099</name>
</gene>
<reference evidence="1" key="1">
    <citation type="submission" date="2021-01" db="EMBL/GenBank/DDBJ databases">
        <authorList>
            <consortium name="Genoscope - CEA"/>
            <person name="William W."/>
        </authorList>
    </citation>
    <scope>NUCLEOTIDE SEQUENCE</scope>
</reference>
<comment type="caution">
    <text evidence="1">The sequence shown here is derived from an EMBL/GenBank/DDBJ whole genome shotgun (WGS) entry which is preliminary data.</text>
</comment>
<evidence type="ECO:0000313" key="1">
    <source>
        <dbReference type="EMBL" id="CAD8085951.1"/>
    </source>
</evidence>
<dbReference type="EMBL" id="CAJJDN010000049">
    <property type="protein sequence ID" value="CAD8085951.1"/>
    <property type="molecule type" value="Genomic_DNA"/>
</dbReference>
<proteinExistence type="predicted"/>
<organism evidence="1 2">
    <name type="scientific">Paramecium sonneborni</name>
    <dbReference type="NCBI Taxonomy" id="65129"/>
    <lineage>
        <taxon>Eukaryota</taxon>
        <taxon>Sar</taxon>
        <taxon>Alveolata</taxon>
        <taxon>Ciliophora</taxon>
        <taxon>Intramacronucleata</taxon>
        <taxon>Oligohymenophorea</taxon>
        <taxon>Peniculida</taxon>
        <taxon>Parameciidae</taxon>
        <taxon>Paramecium</taxon>
    </lineage>
</organism>
<dbReference type="Proteomes" id="UP000692954">
    <property type="component" value="Unassembled WGS sequence"/>
</dbReference>